<evidence type="ECO:0000313" key="4">
    <source>
        <dbReference type="Proteomes" id="UP000559256"/>
    </source>
</evidence>
<keyword evidence="2" id="KW-0472">Membrane</keyword>
<sequence length="189" mass="20473">MGIAIRRYLVKGPNRYYVLAFYGAVFGGVLPGMVGRWWFGSRQETKDSINATSTAVFFKGLEDGEDVEDVAGVLSGEGGGEESTTGGRALEGGEEEESIEHFRTVEVAAEAGKRGRAYRASAWRDGDFNLRMGSADCGIVMLMEGCYLYLDSGMEMMVLSNGHRLLYTLPQFDVPYGHARGEGVDLGSG</sequence>
<proteinExistence type="predicted"/>
<name>A0A8H5BBA5_9AGAR</name>
<reference evidence="3 4" key="1">
    <citation type="journal article" date="2020" name="ISME J.">
        <title>Uncovering the hidden diversity of litter-decomposition mechanisms in mushroom-forming fungi.</title>
        <authorList>
            <person name="Floudas D."/>
            <person name="Bentzer J."/>
            <person name="Ahren D."/>
            <person name="Johansson T."/>
            <person name="Persson P."/>
            <person name="Tunlid A."/>
        </authorList>
    </citation>
    <scope>NUCLEOTIDE SEQUENCE [LARGE SCALE GENOMIC DNA]</scope>
    <source>
        <strain evidence="3 4">CBS 291.85</strain>
    </source>
</reference>
<accession>A0A8H5BBA5</accession>
<dbReference type="OrthoDB" id="1734229at2759"/>
<evidence type="ECO:0000313" key="3">
    <source>
        <dbReference type="EMBL" id="KAF5320195.1"/>
    </source>
</evidence>
<keyword evidence="4" id="KW-1185">Reference proteome</keyword>
<dbReference type="Proteomes" id="UP000559256">
    <property type="component" value="Unassembled WGS sequence"/>
</dbReference>
<evidence type="ECO:0000256" key="1">
    <source>
        <dbReference type="SAM" id="MobiDB-lite"/>
    </source>
</evidence>
<dbReference type="EMBL" id="JAACJM010000417">
    <property type="protein sequence ID" value="KAF5320195.1"/>
    <property type="molecule type" value="Genomic_DNA"/>
</dbReference>
<gene>
    <name evidence="3" type="ORF">D9758_019021</name>
</gene>
<keyword evidence="2" id="KW-0812">Transmembrane</keyword>
<evidence type="ECO:0000256" key="2">
    <source>
        <dbReference type="SAM" id="Phobius"/>
    </source>
</evidence>
<feature type="transmembrane region" description="Helical" evidence="2">
    <location>
        <begin position="16"/>
        <end position="39"/>
    </location>
</feature>
<dbReference type="AlphaFoldDB" id="A0A8H5BBA5"/>
<keyword evidence="2" id="KW-1133">Transmembrane helix</keyword>
<feature type="region of interest" description="Disordered" evidence="1">
    <location>
        <begin position="74"/>
        <end position="94"/>
    </location>
</feature>
<protein>
    <submittedName>
        <fullName evidence="3">Uncharacterized protein</fullName>
    </submittedName>
</protein>
<comment type="caution">
    <text evidence="3">The sequence shown here is derived from an EMBL/GenBank/DDBJ whole genome shotgun (WGS) entry which is preliminary data.</text>
</comment>
<organism evidence="3 4">
    <name type="scientific">Tetrapyrgos nigripes</name>
    <dbReference type="NCBI Taxonomy" id="182062"/>
    <lineage>
        <taxon>Eukaryota</taxon>
        <taxon>Fungi</taxon>
        <taxon>Dikarya</taxon>
        <taxon>Basidiomycota</taxon>
        <taxon>Agaricomycotina</taxon>
        <taxon>Agaricomycetes</taxon>
        <taxon>Agaricomycetidae</taxon>
        <taxon>Agaricales</taxon>
        <taxon>Marasmiineae</taxon>
        <taxon>Marasmiaceae</taxon>
        <taxon>Tetrapyrgos</taxon>
    </lineage>
</organism>